<dbReference type="EMBL" id="BAUT01000022">
    <property type="protein sequence ID" value="GAE26307.1"/>
    <property type="molecule type" value="Genomic_DNA"/>
</dbReference>
<accession>W4Q2U4</accession>
<organism evidence="4 5">
    <name type="scientific">Halalkalibacter wakoensis JCM 9140</name>
    <dbReference type="NCBI Taxonomy" id="1236970"/>
    <lineage>
        <taxon>Bacteria</taxon>
        <taxon>Bacillati</taxon>
        <taxon>Bacillota</taxon>
        <taxon>Bacilli</taxon>
        <taxon>Bacillales</taxon>
        <taxon>Bacillaceae</taxon>
        <taxon>Halalkalibacter</taxon>
    </lineage>
</organism>
<dbReference type="Proteomes" id="UP000018890">
    <property type="component" value="Unassembled WGS sequence"/>
</dbReference>
<dbReference type="SMART" id="SM00448">
    <property type="entry name" value="REC"/>
    <property type="match status" value="1"/>
</dbReference>
<dbReference type="AlphaFoldDB" id="W4Q2U4"/>
<sequence>MNPHGEDSSKIALVEDEPSHALLMSYNLEIKGKQVILFEKSEDFLDTVKDQTFDLIIINVNLFNSDGLQLCQQIKNKGILTPILFVTTSPSLQDCCNGTKLEYIVKPFSIKEFIQKVDHLLLERFMAIGDIG</sequence>
<evidence type="ECO:0000256" key="1">
    <source>
        <dbReference type="ARBA" id="ARBA00022553"/>
    </source>
</evidence>
<dbReference type="GO" id="GO:0000160">
    <property type="term" value="P:phosphorelay signal transduction system"/>
    <property type="evidence" value="ECO:0007669"/>
    <property type="project" value="InterPro"/>
</dbReference>
<keyword evidence="5" id="KW-1185">Reference proteome</keyword>
<keyword evidence="1" id="KW-0597">Phosphoprotein</keyword>
<name>W4Q2U4_9BACI</name>
<reference evidence="4" key="1">
    <citation type="journal article" date="2014" name="Genome Announc.">
        <title>Draft Genome Sequences of Three Alkaliphilic Bacillus Strains, Bacillus wakoensis JCM 9140T, Bacillus akibai JCM 9157T, and Bacillus hemicellulosilyticus JCM 9152T.</title>
        <authorList>
            <person name="Yuki M."/>
            <person name="Oshima K."/>
            <person name="Suda W."/>
            <person name="Oshida Y."/>
            <person name="Kitamura K."/>
            <person name="Iida T."/>
            <person name="Hattori M."/>
            <person name="Ohkuma M."/>
        </authorList>
    </citation>
    <scope>NUCLEOTIDE SEQUENCE [LARGE SCALE GENOMIC DNA]</scope>
    <source>
        <strain evidence="4">JCM 9140</strain>
    </source>
</reference>
<dbReference type="SUPFAM" id="SSF52172">
    <property type="entry name" value="CheY-like"/>
    <property type="match status" value="1"/>
</dbReference>
<comment type="caution">
    <text evidence="2">Lacks conserved residue(s) required for the propagation of feature annotation.</text>
</comment>
<dbReference type="PANTHER" id="PTHR44591">
    <property type="entry name" value="STRESS RESPONSE REGULATOR PROTEIN 1"/>
    <property type="match status" value="1"/>
</dbReference>
<dbReference type="STRING" id="1236970.JCM9140_2356"/>
<evidence type="ECO:0000256" key="2">
    <source>
        <dbReference type="PROSITE-ProRule" id="PRU00169"/>
    </source>
</evidence>
<dbReference type="InterPro" id="IPR050595">
    <property type="entry name" value="Bact_response_regulator"/>
</dbReference>
<comment type="caution">
    <text evidence="4">The sequence shown here is derived from an EMBL/GenBank/DDBJ whole genome shotgun (WGS) entry which is preliminary data.</text>
</comment>
<evidence type="ECO:0000259" key="3">
    <source>
        <dbReference type="PROSITE" id="PS50110"/>
    </source>
</evidence>
<gene>
    <name evidence="4" type="ORF">JCM9140_2356</name>
</gene>
<dbReference type="InterPro" id="IPR011006">
    <property type="entry name" value="CheY-like_superfamily"/>
</dbReference>
<protein>
    <submittedName>
        <fullName evidence="4">Alkaline phosphatase synthesis transcriptional regulatory protein PhoP</fullName>
    </submittedName>
</protein>
<dbReference type="PANTHER" id="PTHR44591:SF3">
    <property type="entry name" value="RESPONSE REGULATORY DOMAIN-CONTAINING PROTEIN"/>
    <property type="match status" value="1"/>
</dbReference>
<evidence type="ECO:0000313" key="4">
    <source>
        <dbReference type="EMBL" id="GAE26307.1"/>
    </source>
</evidence>
<dbReference type="PROSITE" id="PS50110">
    <property type="entry name" value="RESPONSE_REGULATORY"/>
    <property type="match status" value="1"/>
</dbReference>
<proteinExistence type="predicted"/>
<dbReference type="InterPro" id="IPR001789">
    <property type="entry name" value="Sig_transdc_resp-reg_receiver"/>
</dbReference>
<evidence type="ECO:0000313" key="5">
    <source>
        <dbReference type="Proteomes" id="UP000018890"/>
    </source>
</evidence>
<feature type="domain" description="Response regulatory" evidence="3">
    <location>
        <begin position="10"/>
        <end position="121"/>
    </location>
</feature>
<dbReference type="OrthoDB" id="2897546at2"/>
<dbReference type="Gene3D" id="3.40.50.2300">
    <property type="match status" value="1"/>
</dbReference>
<dbReference type="Pfam" id="PF00072">
    <property type="entry name" value="Response_reg"/>
    <property type="match status" value="1"/>
</dbReference>
<dbReference type="RefSeq" id="WP_156314846.1">
    <property type="nucleotide sequence ID" value="NZ_BAUT01000022.1"/>
</dbReference>